<dbReference type="Proteomes" id="UP001530315">
    <property type="component" value="Unassembled WGS sequence"/>
</dbReference>
<gene>
    <name evidence="2" type="ORF">ACHAW5_006192</name>
</gene>
<accession>A0ABD3QS27</accession>
<keyword evidence="3" id="KW-1185">Reference proteome</keyword>
<name>A0ABD3QS27_9STRA</name>
<evidence type="ECO:0000313" key="3">
    <source>
        <dbReference type="Proteomes" id="UP001530315"/>
    </source>
</evidence>
<dbReference type="EMBL" id="JALLAZ020000132">
    <property type="protein sequence ID" value="KAL3802897.1"/>
    <property type="molecule type" value="Genomic_DNA"/>
</dbReference>
<evidence type="ECO:0000256" key="1">
    <source>
        <dbReference type="SAM" id="MobiDB-lite"/>
    </source>
</evidence>
<proteinExistence type="predicted"/>
<comment type="caution">
    <text evidence="2">The sequence shown here is derived from an EMBL/GenBank/DDBJ whole genome shotgun (WGS) entry which is preliminary data.</text>
</comment>
<reference evidence="2 3" key="1">
    <citation type="submission" date="2024-10" db="EMBL/GenBank/DDBJ databases">
        <title>Updated reference genomes for cyclostephanoid diatoms.</title>
        <authorList>
            <person name="Roberts W.R."/>
            <person name="Alverson A.J."/>
        </authorList>
    </citation>
    <scope>NUCLEOTIDE SEQUENCE [LARGE SCALE GENOMIC DNA]</scope>
    <source>
        <strain evidence="2 3">AJA276-08</strain>
    </source>
</reference>
<protein>
    <submittedName>
        <fullName evidence="2">Uncharacterized protein</fullName>
    </submittedName>
</protein>
<organism evidence="2 3">
    <name type="scientific">Stephanodiscus triporus</name>
    <dbReference type="NCBI Taxonomy" id="2934178"/>
    <lineage>
        <taxon>Eukaryota</taxon>
        <taxon>Sar</taxon>
        <taxon>Stramenopiles</taxon>
        <taxon>Ochrophyta</taxon>
        <taxon>Bacillariophyta</taxon>
        <taxon>Coscinodiscophyceae</taxon>
        <taxon>Thalassiosirophycidae</taxon>
        <taxon>Stephanodiscales</taxon>
        <taxon>Stephanodiscaceae</taxon>
        <taxon>Stephanodiscus</taxon>
    </lineage>
</organism>
<evidence type="ECO:0000313" key="2">
    <source>
        <dbReference type="EMBL" id="KAL3802897.1"/>
    </source>
</evidence>
<sequence length="1336" mass="148228">MIRSTRCRSISVAIFAQRKDEERAAKPDLNVDDAKKKNGNAAQARLRDAAARAYHSLVAYGSSMDLSEKNDGTFPSEARRSKFSDIGRNLWMNVRNNPELFSDVIHEDGAAGGGDFASFEDRKNKAVAGGYARAIAARLILLNYIDTRCGVGRPPRLHDASSAGRDSGQLPSLQELMFGLKLFSRSGRAILEHERKRARASYDLLSLAASCFDAVAVMADNGSREAAEGLKDSLDEAFDAIAMLPNAASLFGESHDGDGTAENDGIVAPWQTLVLKGLARAESFVDNHCNVFNTGKSQSASKFATYQRFLPSLARLCYKHGSHFLNMKMYENAGKALHIALKSTDSCLGDIRKELNNGEIRKWRGKQMLHNLEADLVVLSIEAFYLLSVSYQSDGAKDKAIMCLDRIQAYMEEQHARDHELHSQVITTLDSAHEGPINHFENDAKDIVNRAMTAREDARIRHSAEKATLAFSRIMIFHRTMPCPSHQEESLIDKLMKDLVELSLDFAVPVFGSAKHSLAAANIQLSSTSSKAKNNGEIFDLALRAIRLVHVRRATSKVSGAVGVNVSYADHYNLLLDKLNKTHNRRPFVMLDKLNAMLVVEHQVRERQFDARAIGQLDIEVLEIAKEFLETITTFTDKSSYPARANIDTTLFVTSAESLSNALFEEAKIHFARAVSMYHSLNAHHMCAQWSELLMSTIHLKHTSSPSLDDSDQLHVLLGQVMTVKAYSLSMSGSHASGMKAARDAWEKVKTVDSMVTLFHCSLRHEMKYQSCDTLLEFDNAMNEICSLSPETFVGDILAAFPRLSNSCVENEVGGGDMILLGVQERWMDTLLSSFSQRLKEKDVAEVPEFTLFDILRGYLKHFEHIITLKQNHGATARNFEALGRIVDGVLKLLVQRRDMKEEHKSGRRNKRKSVADNDAKNSGVSKVNAGFVFLWDDHATSRLVGDRSDCVWTAEQLWNIGNQLMALNVSLGLSGAFGSRGIAADVFAASHDFCLLSEEEEGRSLSKGFLDYDVKFDPTVLPSFASDAKDRATCDISSEFSGQCLLVSVATAVDYAADYMLRVGSGIATLENDVQVLLSRSLHRLAHAQDEMHLNCGDEQERFEVDKMIALLALRTLIGVGDDSLAFESLKNNGLFNALQGIHLKELSPLAKPNEGESQSLRNVTLMANLAEERKMYQTSRCLHCLCAQLMAQRGNFVLDIGGYEIALGDIQKRTIQMATSAKDVIDVYAEIDTVVERHQHVGKDRKDDSFYSMADLNWFAKDANNRAVEHDLLGDYETAAKLFATALNILPLCGKEMQQYAQPMNAAYQQVTSKMETFGHSLGSFWSLIQSDSH</sequence>
<feature type="region of interest" description="Disordered" evidence="1">
    <location>
        <begin position="901"/>
        <end position="922"/>
    </location>
</feature>